<dbReference type="AlphaFoldDB" id="A0A284QTH1"/>
<evidence type="ECO:0000313" key="1">
    <source>
        <dbReference type="EMBL" id="SJK99691.1"/>
    </source>
</evidence>
<evidence type="ECO:0000313" key="2">
    <source>
        <dbReference type="Proteomes" id="UP000219338"/>
    </source>
</evidence>
<dbReference type="Proteomes" id="UP000219338">
    <property type="component" value="Unassembled WGS sequence"/>
</dbReference>
<protein>
    <submittedName>
        <fullName evidence="1">Uncharacterized protein</fullName>
    </submittedName>
</protein>
<dbReference type="OMA" id="KHEVEMP"/>
<dbReference type="OrthoDB" id="2820323at2759"/>
<keyword evidence="2" id="KW-1185">Reference proteome</keyword>
<organism evidence="1 2">
    <name type="scientific">Armillaria ostoyae</name>
    <name type="common">Armillaria root rot fungus</name>
    <dbReference type="NCBI Taxonomy" id="47428"/>
    <lineage>
        <taxon>Eukaryota</taxon>
        <taxon>Fungi</taxon>
        <taxon>Dikarya</taxon>
        <taxon>Basidiomycota</taxon>
        <taxon>Agaricomycotina</taxon>
        <taxon>Agaricomycetes</taxon>
        <taxon>Agaricomycetidae</taxon>
        <taxon>Agaricales</taxon>
        <taxon>Marasmiineae</taxon>
        <taxon>Physalacriaceae</taxon>
        <taxon>Armillaria</taxon>
    </lineage>
</organism>
<name>A0A284QTH1_ARMOS</name>
<accession>A0A284QTH1</accession>
<dbReference type="EMBL" id="FUEG01000002">
    <property type="protein sequence ID" value="SJK99691.1"/>
    <property type="molecule type" value="Genomic_DNA"/>
</dbReference>
<reference evidence="2" key="1">
    <citation type="journal article" date="2017" name="Nat. Ecol. Evol.">
        <title>Genome expansion and lineage-specific genetic innovations in the forest pathogenic fungi Armillaria.</title>
        <authorList>
            <person name="Sipos G."/>
            <person name="Prasanna A.N."/>
            <person name="Walter M.C."/>
            <person name="O'Connor E."/>
            <person name="Balint B."/>
            <person name="Krizsan K."/>
            <person name="Kiss B."/>
            <person name="Hess J."/>
            <person name="Varga T."/>
            <person name="Slot J."/>
            <person name="Riley R."/>
            <person name="Boka B."/>
            <person name="Rigling D."/>
            <person name="Barry K."/>
            <person name="Lee J."/>
            <person name="Mihaltcheva S."/>
            <person name="LaButti K."/>
            <person name="Lipzen A."/>
            <person name="Waldron R."/>
            <person name="Moloney N.M."/>
            <person name="Sperisen C."/>
            <person name="Kredics L."/>
            <person name="Vagvoelgyi C."/>
            <person name="Patrignani A."/>
            <person name="Fitzpatrick D."/>
            <person name="Nagy I."/>
            <person name="Doyle S."/>
            <person name="Anderson J.B."/>
            <person name="Grigoriev I.V."/>
            <person name="Gueldener U."/>
            <person name="Muensterkoetter M."/>
            <person name="Nagy L.G."/>
        </authorList>
    </citation>
    <scope>NUCLEOTIDE SEQUENCE [LARGE SCALE GENOMIC DNA]</scope>
    <source>
        <strain evidence="2">C18/9</strain>
    </source>
</reference>
<gene>
    <name evidence="1" type="ORF">ARMOST_03002</name>
</gene>
<proteinExistence type="predicted"/>
<sequence>MLDENFSELYESRKRNVTLLQTGMQPDKGIPSLEFYIRLGIGNFSLAVWSPEDDDMLLVQLWDNWASLGHHVGFHRYARSQFGSRKLWSRDPVGTTTWPYNDIVHQGIRITHRGLPYRGSTWHFMYPDHQSFVEELARTITTSNPPSPGPYIPLELTNGGVIEADPSWVPGVPIFGAYRFTSCSFVLRAHRNTGKSYRSDKHGLSKDWTGDCVGFFSIPAGRGRSKGDLPCYSKRRVNYPDDITKAKHEVEMPKHLQAKIKTPWFWGDPAAHSPYCFKEPLTCQPISAGFLKADPEMVLIHMQALTIRPLWIAQEHETGQWGFVSPYAVRRIGPADPVDEH</sequence>